<dbReference type="OrthoDB" id="163438at2759"/>
<evidence type="ECO:0000256" key="2">
    <source>
        <dbReference type="SAM" id="Coils"/>
    </source>
</evidence>
<dbReference type="Pfam" id="PF23239">
    <property type="entry name" value="DUF7069"/>
    <property type="match status" value="1"/>
</dbReference>
<name>A0A1L9T7Q5_9EURO</name>
<reference evidence="7" key="1">
    <citation type="journal article" date="2017" name="Genome Biol.">
        <title>Comparative genomics reveals high biological diversity and specific adaptations in the industrially and medically important fungal genus Aspergillus.</title>
        <authorList>
            <person name="de Vries R.P."/>
            <person name="Riley R."/>
            <person name="Wiebenga A."/>
            <person name="Aguilar-Osorio G."/>
            <person name="Amillis S."/>
            <person name="Uchima C.A."/>
            <person name="Anderluh G."/>
            <person name="Asadollahi M."/>
            <person name="Askin M."/>
            <person name="Barry K."/>
            <person name="Battaglia E."/>
            <person name="Bayram O."/>
            <person name="Benocci T."/>
            <person name="Braus-Stromeyer S.A."/>
            <person name="Caldana C."/>
            <person name="Canovas D."/>
            <person name="Cerqueira G.C."/>
            <person name="Chen F."/>
            <person name="Chen W."/>
            <person name="Choi C."/>
            <person name="Clum A."/>
            <person name="Dos Santos R.A."/>
            <person name="Damasio A.R."/>
            <person name="Diallinas G."/>
            <person name="Emri T."/>
            <person name="Fekete E."/>
            <person name="Flipphi M."/>
            <person name="Freyberg S."/>
            <person name="Gallo A."/>
            <person name="Gournas C."/>
            <person name="Habgood R."/>
            <person name="Hainaut M."/>
            <person name="Harispe M.L."/>
            <person name="Henrissat B."/>
            <person name="Hilden K.S."/>
            <person name="Hope R."/>
            <person name="Hossain A."/>
            <person name="Karabika E."/>
            <person name="Karaffa L."/>
            <person name="Karanyi Z."/>
            <person name="Krasevec N."/>
            <person name="Kuo A."/>
            <person name="Kusch H."/>
            <person name="LaButti K."/>
            <person name="Lagendijk E.L."/>
            <person name="Lapidus A."/>
            <person name="Levasseur A."/>
            <person name="Lindquist E."/>
            <person name="Lipzen A."/>
            <person name="Logrieco A.F."/>
            <person name="MacCabe A."/>
            <person name="Maekelae M.R."/>
            <person name="Malavazi I."/>
            <person name="Melin P."/>
            <person name="Meyer V."/>
            <person name="Mielnichuk N."/>
            <person name="Miskei M."/>
            <person name="Molnar A.P."/>
            <person name="Mule G."/>
            <person name="Ngan C.Y."/>
            <person name="Orejas M."/>
            <person name="Orosz E."/>
            <person name="Ouedraogo J.P."/>
            <person name="Overkamp K.M."/>
            <person name="Park H.-S."/>
            <person name="Perrone G."/>
            <person name="Piumi F."/>
            <person name="Punt P.J."/>
            <person name="Ram A.F."/>
            <person name="Ramon A."/>
            <person name="Rauscher S."/>
            <person name="Record E."/>
            <person name="Riano-Pachon D.M."/>
            <person name="Robert V."/>
            <person name="Roehrig J."/>
            <person name="Ruller R."/>
            <person name="Salamov A."/>
            <person name="Salih N.S."/>
            <person name="Samson R.A."/>
            <person name="Sandor E."/>
            <person name="Sanguinetti M."/>
            <person name="Schuetze T."/>
            <person name="Sepcic K."/>
            <person name="Shelest E."/>
            <person name="Sherlock G."/>
            <person name="Sophianopoulou V."/>
            <person name="Squina F.M."/>
            <person name="Sun H."/>
            <person name="Susca A."/>
            <person name="Todd R.B."/>
            <person name="Tsang A."/>
            <person name="Unkles S.E."/>
            <person name="van de Wiele N."/>
            <person name="van Rossen-Uffink D."/>
            <person name="Oliveira J.V."/>
            <person name="Vesth T.C."/>
            <person name="Visser J."/>
            <person name="Yu J.-H."/>
            <person name="Zhou M."/>
            <person name="Andersen M.R."/>
            <person name="Archer D.B."/>
            <person name="Baker S.E."/>
            <person name="Benoit I."/>
            <person name="Brakhage A.A."/>
            <person name="Braus G.H."/>
            <person name="Fischer R."/>
            <person name="Frisvad J.C."/>
            <person name="Goldman G.H."/>
            <person name="Houbraken J."/>
            <person name="Oakley B."/>
            <person name="Pocsi I."/>
            <person name="Scazzocchio C."/>
            <person name="Seiboth B."/>
            <person name="vanKuyk P.A."/>
            <person name="Wortman J."/>
            <person name="Dyer P.S."/>
            <person name="Grigoriev I.V."/>
        </authorList>
    </citation>
    <scope>NUCLEOTIDE SEQUENCE [LARGE SCALE GENOMIC DNA]</scope>
    <source>
        <strain evidence="7">CBS 593.65</strain>
    </source>
</reference>
<evidence type="ECO:0000259" key="5">
    <source>
        <dbReference type="Pfam" id="PF24883"/>
    </source>
</evidence>
<dbReference type="InterPro" id="IPR056884">
    <property type="entry name" value="NPHP3-like_N"/>
</dbReference>
<gene>
    <name evidence="6" type="ORF">ASPSYDRAFT_411629</name>
</gene>
<feature type="domain" description="DUF7069" evidence="4">
    <location>
        <begin position="229"/>
        <end position="283"/>
    </location>
</feature>
<dbReference type="VEuPathDB" id="FungiDB:ASPSYDRAFT_411629"/>
<dbReference type="GeneID" id="63762291"/>
<keyword evidence="1" id="KW-0677">Repeat</keyword>
<keyword evidence="2" id="KW-0175">Coiled coil</keyword>
<evidence type="ECO:0000256" key="1">
    <source>
        <dbReference type="ARBA" id="ARBA00022737"/>
    </source>
</evidence>
<dbReference type="InterPro" id="IPR055497">
    <property type="entry name" value="DUF7069"/>
</dbReference>
<evidence type="ECO:0008006" key="8">
    <source>
        <dbReference type="Google" id="ProtNLM"/>
    </source>
</evidence>
<dbReference type="Pfam" id="PF22939">
    <property type="entry name" value="WHD_GPIID"/>
    <property type="match status" value="1"/>
</dbReference>
<feature type="domain" description="Nephrocystin 3-like N-terminal" evidence="5">
    <location>
        <begin position="85"/>
        <end position="214"/>
    </location>
</feature>
<dbReference type="EMBL" id="KV878592">
    <property type="protein sequence ID" value="OJJ55474.1"/>
    <property type="molecule type" value="Genomic_DNA"/>
</dbReference>
<keyword evidence="7" id="KW-1185">Reference proteome</keyword>
<protein>
    <recommendedName>
        <fullName evidence="8">NACHT domain-containing protein</fullName>
    </recommendedName>
</protein>
<evidence type="ECO:0000313" key="6">
    <source>
        <dbReference type="EMBL" id="OJJ55474.1"/>
    </source>
</evidence>
<evidence type="ECO:0000259" key="4">
    <source>
        <dbReference type="Pfam" id="PF23239"/>
    </source>
</evidence>
<dbReference type="STRING" id="1036612.A0A1L9T7Q5"/>
<accession>A0A1L9T7Q5</accession>
<dbReference type="RefSeq" id="XP_040699280.1">
    <property type="nucleotide sequence ID" value="XM_040846218.1"/>
</dbReference>
<evidence type="ECO:0000313" key="7">
    <source>
        <dbReference type="Proteomes" id="UP000184356"/>
    </source>
</evidence>
<dbReference type="Proteomes" id="UP000184356">
    <property type="component" value="Unassembled WGS sequence"/>
</dbReference>
<sequence>MCPTDRTGLYTGRPGFPRELGCGCGLRQEFKGTNQRLERIYNQQETQKQEQKAALFTQKQRQCYQVFKISNHEEQKNVNPHRVPGTCQWVTQKAHYLHWWDNCTHDLLWISADPGCGKSVLARSLIDIDFKAFNSKGSVCYFFFKDNKEQNSLATALCAVLHQLFNQQQQLIRLVMPSWERNGDKLQHEVDELWRVLMSAASDPAFQNTICIFDTNRLRGEDENLKIRGEIDHVIKLKVQELTESLELSPSMQQKLEQQLLRMEHRTYLWLHLAINDVQDTFRNSLQPNEETIRLLPPSVTAAYQKILARVPPGQIATVKKILTTIVSACRPLSIEEMAMALGVAVSPQCGLAKDASLDPMGLGQKIRRLCGLFVFVKSSSIYLVHQTAKEFLIERENGGDTGSQYSFCLRDAHCQLLGTCLRYLLSGRLQEYNPIVTSRTKEENSLKCYSVSDRDVRQPEFPAICVGAC</sequence>
<dbReference type="InterPro" id="IPR054471">
    <property type="entry name" value="GPIID_WHD"/>
</dbReference>
<dbReference type="AlphaFoldDB" id="A0A1L9T7Q5"/>
<dbReference type="PANTHER" id="PTHR10039">
    <property type="entry name" value="AMELOGENIN"/>
    <property type="match status" value="1"/>
</dbReference>
<dbReference type="Gene3D" id="3.40.50.300">
    <property type="entry name" value="P-loop containing nucleotide triphosphate hydrolases"/>
    <property type="match status" value="1"/>
</dbReference>
<dbReference type="PANTHER" id="PTHR10039:SF16">
    <property type="entry name" value="GPI INOSITOL-DEACYLASE"/>
    <property type="match status" value="1"/>
</dbReference>
<organism evidence="6 7">
    <name type="scientific">Aspergillus sydowii CBS 593.65</name>
    <dbReference type="NCBI Taxonomy" id="1036612"/>
    <lineage>
        <taxon>Eukaryota</taxon>
        <taxon>Fungi</taxon>
        <taxon>Dikarya</taxon>
        <taxon>Ascomycota</taxon>
        <taxon>Pezizomycotina</taxon>
        <taxon>Eurotiomycetes</taxon>
        <taxon>Eurotiomycetidae</taxon>
        <taxon>Eurotiales</taxon>
        <taxon>Aspergillaceae</taxon>
        <taxon>Aspergillus</taxon>
        <taxon>Aspergillus subgen. Nidulantes</taxon>
    </lineage>
</organism>
<proteinExistence type="predicted"/>
<feature type="coiled-coil region" evidence="2">
    <location>
        <begin position="27"/>
        <end position="54"/>
    </location>
</feature>
<dbReference type="Pfam" id="PF24883">
    <property type="entry name" value="NPHP3_N"/>
    <property type="match status" value="1"/>
</dbReference>
<evidence type="ECO:0000259" key="3">
    <source>
        <dbReference type="Pfam" id="PF22939"/>
    </source>
</evidence>
<dbReference type="InterPro" id="IPR027417">
    <property type="entry name" value="P-loop_NTPase"/>
</dbReference>
<feature type="domain" description="GPI inositol-deacylase winged helix" evidence="3">
    <location>
        <begin position="318"/>
        <end position="396"/>
    </location>
</feature>